<sequence>MTEKTCPICSTGGECLQCDGCEAHEHEPCKPWCEHYEDDLYETGPEAPSPYEEPVAPGW</sequence>
<name>A0ABQ3CJG8_9ACTN</name>
<accession>A0ABQ3CJG8</accession>
<dbReference type="EMBL" id="BMVN01000003">
    <property type="protein sequence ID" value="GHA08810.1"/>
    <property type="molecule type" value="Genomic_DNA"/>
</dbReference>
<dbReference type="RefSeq" id="WP_189882871.1">
    <property type="nucleotide sequence ID" value="NZ_BMVN01000003.1"/>
</dbReference>
<reference evidence="2" key="1">
    <citation type="journal article" date="2019" name="Int. J. Syst. Evol. Microbiol.">
        <title>The Global Catalogue of Microorganisms (GCM) 10K type strain sequencing project: providing services to taxonomists for standard genome sequencing and annotation.</title>
        <authorList>
            <consortium name="The Broad Institute Genomics Platform"/>
            <consortium name="The Broad Institute Genome Sequencing Center for Infectious Disease"/>
            <person name="Wu L."/>
            <person name="Ma J."/>
        </authorList>
    </citation>
    <scope>NUCLEOTIDE SEQUENCE [LARGE SCALE GENOMIC DNA]</scope>
    <source>
        <strain evidence="2">JCM 4733</strain>
    </source>
</reference>
<protein>
    <submittedName>
        <fullName evidence="1">Uncharacterized protein</fullName>
    </submittedName>
</protein>
<proteinExistence type="predicted"/>
<keyword evidence="2" id="KW-1185">Reference proteome</keyword>
<dbReference type="SUPFAM" id="SSF57903">
    <property type="entry name" value="FYVE/PHD zinc finger"/>
    <property type="match status" value="1"/>
</dbReference>
<organism evidence="1 2">
    <name type="scientific">Streptomyces canarius</name>
    <dbReference type="NCBI Taxonomy" id="285453"/>
    <lineage>
        <taxon>Bacteria</taxon>
        <taxon>Bacillati</taxon>
        <taxon>Actinomycetota</taxon>
        <taxon>Actinomycetes</taxon>
        <taxon>Kitasatosporales</taxon>
        <taxon>Streptomycetaceae</taxon>
        <taxon>Streptomyces</taxon>
    </lineage>
</organism>
<comment type="caution">
    <text evidence="1">The sequence shown here is derived from an EMBL/GenBank/DDBJ whole genome shotgun (WGS) entry which is preliminary data.</text>
</comment>
<evidence type="ECO:0000313" key="1">
    <source>
        <dbReference type="EMBL" id="GHA08810.1"/>
    </source>
</evidence>
<dbReference type="InterPro" id="IPR011011">
    <property type="entry name" value="Znf_FYVE_PHD"/>
</dbReference>
<gene>
    <name evidence="1" type="ORF">GCM10010345_11470</name>
</gene>
<evidence type="ECO:0000313" key="2">
    <source>
        <dbReference type="Proteomes" id="UP000653644"/>
    </source>
</evidence>
<dbReference type="Proteomes" id="UP000653644">
    <property type="component" value="Unassembled WGS sequence"/>
</dbReference>